<protein>
    <submittedName>
        <fullName evidence="3">FmdB family transcriptional regulator</fullName>
    </submittedName>
</protein>
<dbReference type="AlphaFoldDB" id="A0A2G6MQH0"/>
<feature type="compositionally biased region" description="Basic and acidic residues" evidence="1">
    <location>
        <begin position="66"/>
        <end position="88"/>
    </location>
</feature>
<organism evidence="3 4">
    <name type="scientific">Desulfobacter postgatei</name>
    <dbReference type="NCBI Taxonomy" id="2293"/>
    <lineage>
        <taxon>Bacteria</taxon>
        <taxon>Pseudomonadati</taxon>
        <taxon>Thermodesulfobacteriota</taxon>
        <taxon>Desulfobacteria</taxon>
        <taxon>Desulfobacterales</taxon>
        <taxon>Desulfobacteraceae</taxon>
        <taxon>Desulfobacter</taxon>
    </lineage>
</organism>
<proteinExistence type="predicted"/>
<dbReference type="PANTHER" id="PTHR34404">
    <property type="entry name" value="REGULATORY PROTEIN, FMDB FAMILY"/>
    <property type="match status" value="1"/>
</dbReference>
<feature type="region of interest" description="Disordered" evidence="1">
    <location>
        <begin position="58"/>
        <end position="88"/>
    </location>
</feature>
<feature type="domain" description="Putative regulatory protein FmdB zinc ribbon" evidence="2">
    <location>
        <begin position="1"/>
        <end position="41"/>
    </location>
</feature>
<dbReference type="EMBL" id="PDTI01000051">
    <property type="protein sequence ID" value="PIE62327.1"/>
    <property type="molecule type" value="Genomic_DNA"/>
</dbReference>
<reference evidence="3 4" key="1">
    <citation type="submission" date="2017-10" db="EMBL/GenBank/DDBJ databases">
        <title>Novel microbial diversity and functional potential in the marine mammal oral microbiome.</title>
        <authorList>
            <person name="Dudek N.K."/>
            <person name="Sun C.L."/>
            <person name="Burstein D."/>
            <person name="Kantor R.S."/>
            <person name="Aliaga Goltsman D.S."/>
            <person name="Bik E.M."/>
            <person name="Thomas B.C."/>
            <person name="Banfield J.F."/>
            <person name="Relman D.A."/>
        </authorList>
    </citation>
    <scope>NUCLEOTIDE SEQUENCE [LARGE SCALE GENOMIC DNA]</scope>
    <source>
        <strain evidence="3">DOLJORAL78_47_202</strain>
    </source>
</reference>
<dbReference type="PANTHER" id="PTHR34404:SF2">
    <property type="entry name" value="CONSERVED SERINE RICH PROTEIN"/>
    <property type="match status" value="1"/>
</dbReference>
<dbReference type="InterPro" id="IPR013429">
    <property type="entry name" value="Regulatory_FmdB_Zinc_ribbon"/>
</dbReference>
<dbReference type="NCBIfam" id="TIGR02605">
    <property type="entry name" value="CxxC_CxxC_SSSS"/>
    <property type="match status" value="1"/>
</dbReference>
<accession>A0A2G6MQH0</accession>
<name>A0A2G6MQH0_9BACT</name>
<gene>
    <name evidence="3" type="ORF">CSA25_05750</name>
</gene>
<evidence type="ECO:0000313" key="3">
    <source>
        <dbReference type="EMBL" id="PIE62327.1"/>
    </source>
</evidence>
<evidence type="ECO:0000259" key="2">
    <source>
        <dbReference type="SMART" id="SM00834"/>
    </source>
</evidence>
<dbReference type="Proteomes" id="UP000231203">
    <property type="component" value="Unassembled WGS sequence"/>
</dbReference>
<comment type="caution">
    <text evidence="3">The sequence shown here is derived from an EMBL/GenBank/DDBJ whole genome shotgun (WGS) entry which is preliminary data.</text>
</comment>
<dbReference type="SMART" id="SM00834">
    <property type="entry name" value="CxxC_CXXC_SSSS"/>
    <property type="match status" value="1"/>
</dbReference>
<evidence type="ECO:0000313" key="4">
    <source>
        <dbReference type="Proteomes" id="UP000231203"/>
    </source>
</evidence>
<evidence type="ECO:0000256" key="1">
    <source>
        <dbReference type="SAM" id="MobiDB-lite"/>
    </source>
</evidence>
<dbReference type="Pfam" id="PF09723">
    <property type="entry name" value="Zn_ribbon_8"/>
    <property type="match status" value="1"/>
</dbReference>
<sequence>MPVYEYQCSGCENVEEVFQKISDAPLEVCPRCNGKLKKIISQSSFHLKGAGWYVTDYGGTKTGSTPKEHSSEKSEKPASKSDAKLENR</sequence>